<sequence>MKKQNSKLHLAKKVISTLKTNAIKGGTNTLPTYKTDPAVESTDNC</sequence>
<proteinExistence type="predicted"/>
<gene>
    <name evidence="2" type="ORF">KAOT1_15533</name>
</gene>
<evidence type="ECO:0000313" key="2">
    <source>
        <dbReference type="EMBL" id="EDP96588.1"/>
    </source>
</evidence>
<reference evidence="2 3" key="1">
    <citation type="journal article" date="2011" name="J. Bacteriol.">
        <title>Genome sequence of the algicidal bacterium Kordia algicida OT-1.</title>
        <authorList>
            <person name="Lee H.S."/>
            <person name="Kang S.G."/>
            <person name="Kwon K.K."/>
            <person name="Lee J.H."/>
            <person name="Kim S.J."/>
        </authorList>
    </citation>
    <scope>NUCLEOTIDE SEQUENCE [LARGE SCALE GENOMIC DNA]</scope>
    <source>
        <strain evidence="2 3">OT-1</strain>
    </source>
</reference>
<comment type="caution">
    <text evidence="2">The sequence shown here is derived from an EMBL/GenBank/DDBJ whole genome shotgun (WGS) entry which is preliminary data.</text>
</comment>
<dbReference type="STRING" id="391587.KAOT1_15533"/>
<name>A9DQ69_9FLAO</name>
<dbReference type="HOGENOM" id="CLU_3201075_0_0_10"/>
<feature type="region of interest" description="Disordered" evidence="1">
    <location>
        <begin position="26"/>
        <end position="45"/>
    </location>
</feature>
<dbReference type="AlphaFoldDB" id="A9DQ69"/>
<dbReference type="EMBL" id="ABIB01000003">
    <property type="protein sequence ID" value="EDP96588.1"/>
    <property type="molecule type" value="Genomic_DNA"/>
</dbReference>
<evidence type="ECO:0000256" key="1">
    <source>
        <dbReference type="SAM" id="MobiDB-lite"/>
    </source>
</evidence>
<dbReference type="Proteomes" id="UP000002945">
    <property type="component" value="Unassembled WGS sequence"/>
</dbReference>
<keyword evidence="3" id="KW-1185">Reference proteome</keyword>
<protein>
    <submittedName>
        <fullName evidence="2">Uncharacterized protein</fullName>
    </submittedName>
</protein>
<organism evidence="2 3">
    <name type="scientific">Kordia algicida OT-1</name>
    <dbReference type="NCBI Taxonomy" id="391587"/>
    <lineage>
        <taxon>Bacteria</taxon>
        <taxon>Pseudomonadati</taxon>
        <taxon>Bacteroidota</taxon>
        <taxon>Flavobacteriia</taxon>
        <taxon>Flavobacteriales</taxon>
        <taxon>Flavobacteriaceae</taxon>
        <taxon>Kordia</taxon>
    </lineage>
</organism>
<evidence type="ECO:0000313" key="3">
    <source>
        <dbReference type="Proteomes" id="UP000002945"/>
    </source>
</evidence>
<accession>A9DQ69</accession>
<dbReference type="RefSeq" id="WP_007095644.1">
    <property type="nucleotide sequence ID" value="NZ_CP142125.1"/>
</dbReference>